<evidence type="ECO:0000313" key="3">
    <source>
        <dbReference type="Proteomes" id="UP000278627"/>
    </source>
</evidence>
<dbReference type="Proteomes" id="UP000278627">
    <property type="component" value="Unassembled WGS sequence"/>
</dbReference>
<keyword evidence="3" id="KW-1185">Reference proteome</keyword>
<proteinExistence type="predicted"/>
<evidence type="ECO:0000313" key="4">
    <source>
        <dbReference type="WBParaSite" id="BPAG_0000530201-mRNA-1"/>
    </source>
</evidence>
<organism evidence="4">
    <name type="scientific">Brugia pahangi</name>
    <name type="common">Filarial nematode worm</name>
    <dbReference type="NCBI Taxonomy" id="6280"/>
    <lineage>
        <taxon>Eukaryota</taxon>
        <taxon>Metazoa</taxon>
        <taxon>Ecdysozoa</taxon>
        <taxon>Nematoda</taxon>
        <taxon>Chromadorea</taxon>
        <taxon>Rhabditida</taxon>
        <taxon>Spirurina</taxon>
        <taxon>Spiruromorpha</taxon>
        <taxon>Filarioidea</taxon>
        <taxon>Onchocercidae</taxon>
        <taxon>Brugia</taxon>
    </lineage>
</organism>
<accession>A0A0N4TAR5</accession>
<dbReference type="EMBL" id="UZAD01003514">
    <property type="protein sequence ID" value="VDN86454.1"/>
    <property type="molecule type" value="Genomic_DNA"/>
</dbReference>
<evidence type="ECO:0000256" key="1">
    <source>
        <dbReference type="SAM" id="MobiDB-lite"/>
    </source>
</evidence>
<protein>
    <submittedName>
        <fullName evidence="4">KID domain-containing protein</fullName>
    </submittedName>
</protein>
<feature type="region of interest" description="Disordered" evidence="1">
    <location>
        <begin position="42"/>
        <end position="83"/>
    </location>
</feature>
<feature type="region of interest" description="Disordered" evidence="1">
    <location>
        <begin position="1"/>
        <end position="20"/>
    </location>
</feature>
<feature type="compositionally biased region" description="Polar residues" evidence="1">
    <location>
        <begin position="63"/>
        <end position="83"/>
    </location>
</feature>
<dbReference type="WBParaSite" id="BPAG_0000530201-mRNA-1">
    <property type="protein sequence ID" value="BPAG_0000530201-mRNA-1"/>
    <property type="gene ID" value="BPAG_0000530201"/>
</dbReference>
<evidence type="ECO:0000313" key="2">
    <source>
        <dbReference type="EMBL" id="VDN86454.1"/>
    </source>
</evidence>
<feature type="compositionally biased region" description="Basic and acidic residues" evidence="1">
    <location>
        <begin position="43"/>
        <end position="57"/>
    </location>
</feature>
<gene>
    <name evidence="2" type="ORF">BPAG_LOCUS5268</name>
</gene>
<reference evidence="4" key="1">
    <citation type="submission" date="2017-02" db="UniProtKB">
        <authorList>
            <consortium name="WormBaseParasite"/>
        </authorList>
    </citation>
    <scope>IDENTIFICATION</scope>
</reference>
<dbReference type="AlphaFoldDB" id="A0A0N4TAR5"/>
<name>A0A0N4TAR5_BRUPA</name>
<sequence>MSRKSSMISPTTRAANNASSSLVTSAGLGSNMQISSSAITIHSDAKKSVPVKQERSQLARKPVNSTIKRQTTLLRQPSLETKR</sequence>
<reference evidence="2 3" key="2">
    <citation type="submission" date="2018-11" db="EMBL/GenBank/DDBJ databases">
        <authorList>
            <consortium name="Pathogen Informatics"/>
        </authorList>
    </citation>
    <scope>NUCLEOTIDE SEQUENCE [LARGE SCALE GENOMIC DNA]</scope>
</reference>